<gene>
    <name evidence="3" type="ORF">JOD17_001441</name>
</gene>
<dbReference type="Pfam" id="PF01740">
    <property type="entry name" value="STAS"/>
    <property type="match status" value="1"/>
</dbReference>
<evidence type="ECO:0000313" key="4">
    <source>
        <dbReference type="Proteomes" id="UP000741863"/>
    </source>
</evidence>
<protein>
    <submittedName>
        <fullName evidence="3">RsbT co-antagonist protein RsbR</fullName>
    </submittedName>
</protein>
<sequence>MSDKTSLLYQHFFEGLEQTVQGIVEATSENSEEALTENEKELHRQLLLRLLQKVKKALLNQDSTEELNLDYDATNELAQQGYELEYIIQLLSKFRIYALQEVEHELRRSLDSFQESNQGEQIFQFLYQITEIFDQAIAQSTEYYNSRHQLRLVKLEEELLDLSAPIVPVKENISIMPIIGVMSDDRATHILNNVVPMVSEQGVETLILDLSAIHMFDTYAASRFFTVTGTLSLLGIRTIITGVRPDMAQTTVQLGVKLAHLEVYQDVKTALEKLE</sequence>
<dbReference type="EMBL" id="JAFBEC010000003">
    <property type="protein sequence ID" value="MBM7632348.1"/>
    <property type="molecule type" value="Genomic_DNA"/>
</dbReference>
<dbReference type="Gene3D" id="3.30.750.24">
    <property type="entry name" value="STAS domain"/>
    <property type="match status" value="1"/>
</dbReference>
<evidence type="ECO:0000256" key="1">
    <source>
        <dbReference type="ARBA" id="ARBA00022553"/>
    </source>
</evidence>
<keyword evidence="1" id="KW-0597">Phosphoprotein</keyword>
<reference evidence="3 4" key="1">
    <citation type="submission" date="2021-01" db="EMBL/GenBank/DDBJ databases">
        <title>Genomic Encyclopedia of Type Strains, Phase IV (KMG-IV): sequencing the most valuable type-strain genomes for metagenomic binning, comparative biology and taxonomic classification.</title>
        <authorList>
            <person name="Goeker M."/>
        </authorList>
    </citation>
    <scope>NUCLEOTIDE SEQUENCE [LARGE SCALE GENOMIC DNA]</scope>
    <source>
        <strain evidence="3 4">DSM 25540</strain>
    </source>
</reference>
<keyword evidence="4" id="KW-1185">Reference proteome</keyword>
<dbReference type="InterPro" id="IPR002645">
    <property type="entry name" value="STAS_dom"/>
</dbReference>
<dbReference type="Proteomes" id="UP000741863">
    <property type="component" value="Unassembled WGS sequence"/>
</dbReference>
<dbReference type="PROSITE" id="PS50801">
    <property type="entry name" value="STAS"/>
    <property type="match status" value="1"/>
</dbReference>
<evidence type="ECO:0000313" key="3">
    <source>
        <dbReference type="EMBL" id="MBM7632348.1"/>
    </source>
</evidence>
<organism evidence="3 4">
    <name type="scientific">Geomicrobium sediminis</name>
    <dbReference type="NCBI Taxonomy" id="1347788"/>
    <lineage>
        <taxon>Bacteria</taxon>
        <taxon>Bacillati</taxon>
        <taxon>Bacillota</taxon>
        <taxon>Bacilli</taxon>
        <taxon>Bacillales</taxon>
        <taxon>Geomicrobium</taxon>
    </lineage>
</organism>
<dbReference type="PANTHER" id="PTHR33745">
    <property type="entry name" value="RSBT ANTAGONIST PROTEIN RSBS-RELATED"/>
    <property type="match status" value="1"/>
</dbReference>
<accession>A0ABS2PAA3</accession>
<dbReference type="SUPFAM" id="SSF52091">
    <property type="entry name" value="SpoIIaa-like"/>
    <property type="match status" value="1"/>
</dbReference>
<evidence type="ECO:0000259" key="2">
    <source>
        <dbReference type="PROSITE" id="PS50801"/>
    </source>
</evidence>
<dbReference type="InterPro" id="IPR036513">
    <property type="entry name" value="STAS_dom_sf"/>
</dbReference>
<dbReference type="CDD" id="cd07041">
    <property type="entry name" value="STAS_RsbR_RsbS_like"/>
    <property type="match status" value="1"/>
</dbReference>
<name>A0ABS2PAA3_9BACL</name>
<comment type="caution">
    <text evidence="3">The sequence shown here is derived from an EMBL/GenBank/DDBJ whole genome shotgun (WGS) entry which is preliminary data.</text>
</comment>
<feature type="domain" description="STAS" evidence="2">
    <location>
        <begin position="163"/>
        <end position="274"/>
    </location>
</feature>
<dbReference type="RefSeq" id="WP_204696520.1">
    <property type="nucleotide sequence ID" value="NZ_JAFBEC010000003.1"/>
</dbReference>
<dbReference type="PANTHER" id="PTHR33745:SF3">
    <property type="entry name" value="RSBT CO-ANTAGONIST PROTEIN RSBRC"/>
    <property type="match status" value="1"/>
</dbReference>
<dbReference type="InterPro" id="IPR051932">
    <property type="entry name" value="Bact_StressResp_Reg"/>
</dbReference>
<proteinExistence type="predicted"/>